<protein>
    <submittedName>
        <fullName evidence="1">Transposase</fullName>
    </submittedName>
</protein>
<dbReference type="AlphaFoldDB" id="V4QS01"/>
<sequence>MFEVSMLKVRDVDSERMLLRVERGKGGQYRNAMLSHDLLTLSRQR</sequence>
<organism evidence="1 2">
    <name type="scientific">Lutibaculum baratangense AMV1</name>
    <dbReference type="NCBI Taxonomy" id="631454"/>
    <lineage>
        <taxon>Bacteria</taxon>
        <taxon>Pseudomonadati</taxon>
        <taxon>Pseudomonadota</taxon>
        <taxon>Alphaproteobacteria</taxon>
        <taxon>Hyphomicrobiales</taxon>
        <taxon>Tepidamorphaceae</taxon>
        <taxon>Lutibaculum</taxon>
    </lineage>
</organism>
<accession>V4QS01</accession>
<dbReference type="eggNOG" id="COG4974">
    <property type="taxonomic scope" value="Bacteria"/>
</dbReference>
<keyword evidence="2" id="KW-1185">Reference proteome</keyword>
<comment type="caution">
    <text evidence="1">The sequence shown here is derived from an EMBL/GenBank/DDBJ whole genome shotgun (WGS) entry which is preliminary data.</text>
</comment>
<evidence type="ECO:0000313" key="2">
    <source>
        <dbReference type="Proteomes" id="UP000017819"/>
    </source>
</evidence>
<dbReference type="RefSeq" id="WP_023434203.1">
    <property type="nucleotide sequence ID" value="NZ_AWXZ01000042.1"/>
</dbReference>
<name>V4QS01_9HYPH</name>
<evidence type="ECO:0000313" key="1">
    <source>
        <dbReference type="EMBL" id="ESR22532.1"/>
    </source>
</evidence>
<dbReference type="EMBL" id="AWXZ01000042">
    <property type="protein sequence ID" value="ESR22532.1"/>
    <property type="molecule type" value="Genomic_DNA"/>
</dbReference>
<reference evidence="1 2" key="1">
    <citation type="journal article" date="2014" name="Genome Announc.">
        <title>Draft Genome Sequence of Lutibaculum baratangense Strain AMV1T, Isolated from a Mud Volcano in Andamans, India.</title>
        <authorList>
            <person name="Singh A."/>
            <person name="Sreenivas A."/>
            <person name="Sathyanarayana Reddy G."/>
            <person name="Pinnaka A.K."/>
            <person name="Shivaji S."/>
        </authorList>
    </citation>
    <scope>NUCLEOTIDE SEQUENCE [LARGE SCALE GENOMIC DNA]</scope>
    <source>
        <strain evidence="1 2">AMV1</strain>
    </source>
</reference>
<proteinExistence type="predicted"/>
<dbReference type="Proteomes" id="UP000017819">
    <property type="component" value="Unassembled WGS sequence"/>
</dbReference>
<dbReference type="STRING" id="631454.N177_4097"/>
<gene>
    <name evidence="1" type="ORF">N177_4097</name>
</gene>